<name>A0A8H5GNG0_9AGAR</name>
<sequence length="165" mass="19046">MFVRYHHSPCLWDFDYVMDRVMLSSSQAARQDSVDLWLDALSRGMQALKDFVKEAIAAFGQVDVLINNAGYLLSEAIEENTPEEIPAQFETTSVISLTSISIFATYMINDERAETRPSQHYFTRFSLSQEMPVTDYGFVSLIQRSNVDRIRRIRAGTRTHFWFSL</sequence>
<reference evidence="1 2" key="1">
    <citation type="journal article" date="2020" name="ISME J.">
        <title>Uncovering the hidden diversity of litter-decomposition mechanisms in mushroom-forming fungi.</title>
        <authorList>
            <person name="Floudas D."/>
            <person name="Bentzer J."/>
            <person name="Ahren D."/>
            <person name="Johansson T."/>
            <person name="Persson P."/>
            <person name="Tunlid A."/>
        </authorList>
    </citation>
    <scope>NUCLEOTIDE SEQUENCE [LARGE SCALE GENOMIC DNA]</scope>
    <source>
        <strain evidence="1 2">CBS 291.85</strain>
    </source>
</reference>
<accession>A0A8H5GNG0</accession>
<evidence type="ECO:0000313" key="1">
    <source>
        <dbReference type="EMBL" id="KAF5368006.1"/>
    </source>
</evidence>
<dbReference type="Proteomes" id="UP000559256">
    <property type="component" value="Unassembled WGS sequence"/>
</dbReference>
<keyword evidence="2" id="KW-1185">Reference proteome</keyword>
<evidence type="ECO:0000313" key="2">
    <source>
        <dbReference type="Proteomes" id="UP000559256"/>
    </source>
</evidence>
<dbReference type="OrthoDB" id="1274115at2759"/>
<dbReference type="EMBL" id="JAACJM010000017">
    <property type="protein sequence ID" value="KAF5368006.1"/>
    <property type="molecule type" value="Genomic_DNA"/>
</dbReference>
<comment type="caution">
    <text evidence="1">The sequence shown here is derived from an EMBL/GenBank/DDBJ whole genome shotgun (WGS) entry which is preliminary data.</text>
</comment>
<organism evidence="1 2">
    <name type="scientific">Tetrapyrgos nigripes</name>
    <dbReference type="NCBI Taxonomy" id="182062"/>
    <lineage>
        <taxon>Eukaryota</taxon>
        <taxon>Fungi</taxon>
        <taxon>Dikarya</taxon>
        <taxon>Basidiomycota</taxon>
        <taxon>Agaricomycotina</taxon>
        <taxon>Agaricomycetes</taxon>
        <taxon>Agaricomycetidae</taxon>
        <taxon>Agaricales</taxon>
        <taxon>Marasmiineae</taxon>
        <taxon>Marasmiaceae</taxon>
        <taxon>Tetrapyrgos</taxon>
    </lineage>
</organism>
<gene>
    <name evidence="1" type="ORF">D9758_004489</name>
</gene>
<dbReference type="InterPro" id="IPR002347">
    <property type="entry name" value="SDR_fam"/>
</dbReference>
<protein>
    <submittedName>
        <fullName evidence="1">Uncharacterized protein</fullName>
    </submittedName>
</protein>
<dbReference type="InterPro" id="IPR036291">
    <property type="entry name" value="NAD(P)-bd_dom_sf"/>
</dbReference>
<dbReference type="SUPFAM" id="SSF51735">
    <property type="entry name" value="NAD(P)-binding Rossmann-fold domains"/>
    <property type="match status" value="1"/>
</dbReference>
<dbReference type="Gene3D" id="3.40.50.720">
    <property type="entry name" value="NAD(P)-binding Rossmann-like Domain"/>
    <property type="match status" value="1"/>
</dbReference>
<dbReference type="Pfam" id="PF00106">
    <property type="entry name" value="adh_short"/>
    <property type="match status" value="1"/>
</dbReference>
<proteinExistence type="predicted"/>
<dbReference type="AlphaFoldDB" id="A0A8H5GNG0"/>